<gene>
    <name evidence="1" type="ORF">DFR39_10378</name>
</gene>
<organism evidence="1 2">
    <name type="scientific">Roseateles asaccharophilus</name>
    <dbReference type="NCBI Taxonomy" id="582607"/>
    <lineage>
        <taxon>Bacteria</taxon>
        <taxon>Pseudomonadati</taxon>
        <taxon>Pseudomonadota</taxon>
        <taxon>Betaproteobacteria</taxon>
        <taxon>Burkholderiales</taxon>
        <taxon>Sphaerotilaceae</taxon>
        <taxon>Roseateles</taxon>
    </lineage>
</organism>
<protein>
    <submittedName>
        <fullName evidence="1">Uncharacterized protein</fullName>
    </submittedName>
</protein>
<name>A0A4R6N7H3_9BURK</name>
<comment type="caution">
    <text evidence="1">The sequence shown here is derived from an EMBL/GenBank/DDBJ whole genome shotgun (WGS) entry which is preliminary data.</text>
</comment>
<evidence type="ECO:0000313" key="2">
    <source>
        <dbReference type="Proteomes" id="UP000295357"/>
    </source>
</evidence>
<proteinExistence type="predicted"/>
<sequence>MRWLLRAVLALPVLLLSWQVLGPRGVRVEVLDQRWQRDIEVERLLLESGSAWCDELPAGAQDISRRWLEDPQGSRGRAEHCRYQLPTWRPRRSARSEGLSALAPAPFWAPTPTLEPELERLGRRREHYELLLAAADGRSWQCPLPQARWARYRQGQSLRLQVDRFGVANCASLPY</sequence>
<dbReference type="OrthoDB" id="8898689at2"/>
<dbReference type="AlphaFoldDB" id="A0A4R6N7H3"/>
<dbReference type="EMBL" id="SNXE01000003">
    <property type="protein sequence ID" value="TDP11155.1"/>
    <property type="molecule type" value="Genomic_DNA"/>
</dbReference>
<accession>A0A4R6N7H3</accession>
<keyword evidence="2" id="KW-1185">Reference proteome</keyword>
<dbReference type="RefSeq" id="WP_133603074.1">
    <property type="nucleotide sequence ID" value="NZ_JAUFPJ010000010.1"/>
</dbReference>
<evidence type="ECO:0000313" key="1">
    <source>
        <dbReference type="EMBL" id="TDP11155.1"/>
    </source>
</evidence>
<reference evidence="1 2" key="1">
    <citation type="submission" date="2019-03" db="EMBL/GenBank/DDBJ databases">
        <title>Genomic Encyclopedia of Type Strains, Phase IV (KMG-IV): sequencing the most valuable type-strain genomes for metagenomic binning, comparative biology and taxonomic classification.</title>
        <authorList>
            <person name="Goeker M."/>
        </authorList>
    </citation>
    <scope>NUCLEOTIDE SEQUENCE [LARGE SCALE GENOMIC DNA]</scope>
    <source>
        <strain evidence="1 2">DSM 25082</strain>
    </source>
</reference>
<dbReference type="Proteomes" id="UP000295357">
    <property type="component" value="Unassembled WGS sequence"/>
</dbReference>